<dbReference type="InterPro" id="IPR028082">
    <property type="entry name" value="Peripla_BP_I"/>
</dbReference>
<dbReference type="PANTHER" id="PTHR30483">
    <property type="entry name" value="LEUCINE-SPECIFIC-BINDING PROTEIN"/>
    <property type="match status" value="1"/>
</dbReference>
<evidence type="ECO:0000313" key="6">
    <source>
        <dbReference type="EMBL" id="APH55694.1"/>
    </source>
</evidence>
<feature type="signal peptide" evidence="4">
    <location>
        <begin position="1"/>
        <end position="24"/>
    </location>
</feature>
<dbReference type="AlphaFoldDB" id="A0AAC9KC56"/>
<comment type="similarity">
    <text evidence="1">Belongs to the leucine-binding protein family.</text>
</comment>
<gene>
    <name evidence="6" type="ORF">GbCGDNIH9_2363</name>
</gene>
<dbReference type="Gene3D" id="3.40.50.2300">
    <property type="match status" value="2"/>
</dbReference>
<dbReference type="PANTHER" id="PTHR30483:SF6">
    <property type="entry name" value="PERIPLASMIC BINDING PROTEIN OF ABC TRANSPORTER FOR NATURAL AMINO ACIDS"/>
    <property type="match status" value="1"/>
</dbReference>
<evidence type="ECO:0000313" key="7">
    <source>
        <dbReference type="Proteomes" id="UP000182373"/>
    </source>
</evidence>
<dbReference type="CDD" id="cd06339">
    <property type="entry name" value="PBP1_YraM_LppC_lipoprotein-like"/>
    <property type="match status" value="1"/>
</dbReference>
<keyword evidence="3" id="KW-0029">Amino-acid transport</keyword>
<evidence type="ECO:0000256" key="2">
    <source>
        <dbReference type="ARBA" id="ARBA00022729"/>
    </source>
</evidence>
<dbReference type="Proteomes" id="UP000182373">
    <property type="component" value="Chromosome"/>
</dbReference>
<keyword evidence="2 4" id="KW-0732">Signal</keyword>
<reference evidence="7" key="1">
    <citation type="submission" date="2016-11" db="EMBL/GenBank/DDBJ databases">
        <title>Comparative genomic and phenotypic analysis of Granulibacter bethesdensis clinical isolates from patients with chronic granulomatous disease.</title>
        <authorList>
            <person name="Zarember K.A."/>
            <person name="Porcella S.F."/>
            <person name="Chu J."/>
            <person name="Ding L."/>
            <person name="Dahlstrom E."/>
            <person name="Barbian K."/>
            <person name="Martens C."/>
            <person name="Sykora L."/>
            <person name="Kramer S."/>
            <person name="Pettinato A.M."/>
            <person name="Hong H."/>
            <person name="Wald G."/>
            <person name="Berg L.J."/>
            <person name="Rogge L.S."/>
            <person name="Greenberg D.E."/>
            <person name="Falcone E.L."/>
            <person name="Neves J.F."/>
            <person name="Simoes M.J."/>
            <person name="Casal M."/>
            <person name="Rodriguez-Lopez F.C."/>
            <person name="Zelazny A."/>
            <person name="Gallin J.I."/>
            <person name="Holland S.M."/>
        </authorList>
    </citation>
    <scope>NUCLEOTIDE SEQUENCE [LARGE SCALE GENOMIC DNA]</scope>
    <source>
        <strain evidence="7">NIH9.1</strain>
    </source>
</reference>
<evidence type="ECO:0000256" key="1">
    <source>
        <dbReference type="ARBA" id="ARBA00010062"/>
    </source>
</evidence>
<organism evidence="6 7">
    <name type="scientific">Granulibacter bethesdensis</name>
    <dbReference type="NCBI Taxonomy" id="364410"/>
    <lineage>
        <taxon>Bacteria</taxon>
        <taxon>Pseudomonadati</taxon>
        <taxon>Pseudomonadota</taxon>
        <taxon>Alphaproteobacteria</taxon>
        <taxon>Acetobacterales</taxon>
        <taxon>Acetobacteraceae</taxon>
        <taxon>Granulibacter</taxon>
    </lineage>
</organism>
<protein>
    <submittedName>
        <fullName evidence="6">Leucine-, isoleucine-, valine-, (Threonine-, and alanine-) binding protein</fullName>
    </submittedName>
</protein>
<dbReference type="Pfam" id="PF13458">
    <property type="entry name" value="Peripla_BP_6"/>
    <property type="match status" value="1"/>
</dbReference>
<dbReference type="EMBL" id="CP018191">
    <property type="protein sequence ID" value="APH55694.1"/>
    <property type="molecule type" value="Genomic_DNA"/>
</dbReference>
<name>A0AAC9KC56_9PROT</name>
<dbReference type="InterPro" id="IPR051010">
    <property type="entry name" value="BCAA_transport"/>
</dbReference>
<feature type="domain" description="Leucine-binding protein" evidence="5">
    <location>
        <begin position="53"/>
        <end position="396"/>
    </location>
</feature>
<dbReference type="SUPFAM" id="SSF53822">
    <property type="entry name" value="Periplasmic binding protein-like I"/>
    <property type="match status" value="1"/>
</dbReference>
<evidence type="ECO:0000259" key="5">
    <source>
        <dbReference type="Pfam" id="PF13458"/>
    </source>
</evidence>
<dbReference type="InterPro" id="IPR028081">
    <property type="entry name" value="Leu-bd"/>
</dbReference>
<evidence type="ECO:0000256" key="3">
    <source>
        <dbReference type="ARBA" id="ARBA00022970"/>
    </source>
</evidence>
<accession>A0AAC9KC56</accession>
<proteinExistence type="inferred from homology"/>
<keyword evidence="3" id="KW-0813">Transport</keyword>
<dbReference type="GO" id="GO:0006865">
    <property type="term" value="P:amino acid transport"/>
    <property type="evidence" value="ECO:0007669"/>
    <property type="project" value="UniProtKB-KW"/>
</dbReference>
<evidence type="ECO:0000256" key="4">
    <source>
        <dbReference type="SAM" id="SignalP"/>
    </source>
</evidence>
<dbReference type="PROSITE" id="PS51257">
    <property type="entry name" value="PROKAR_LIPOPROTEIN"/>
    <property type="match status" value="1"/>
</dbReference>
<feature type="chain" id="PRO_5042254677" evidence="4">
    <location>
        <begin position="25"/>
        <end position="414"/>
    </location>
</feature>
<sequence length="414" mass="42970">MYRWKGDRMRRRTLSLLVASLALAGCSNTLSGGSGPFRLSGSAGQGNGKLDHLAILLPLSGPEAPRGQAMLKAAQLALDVPGSPRLEPIDTHGTPNGAAQAAQAAVAGGAYMILGPFSAAETGAAAAPARQAGIPVLAFTSSPSQAQPGVWVMGLTPDQQVERLVQAARAQGRTRIAALLPNTELGSAMGRALVQFAPDATVRHYSGGMEAMNATVRDLSGYASRRGPLEQKIRAAKKSGDRKLAAELSRSSVPPPPFDALLLADVGTRLAEIGSLLPYYDINTPTVRIMGPALWSSERARAGAGNTLNGAWYAAPDQATRTDYVQRYQAKYGSAPLALQDLAYDAASIARVIASEGSVSVDSLTRPAGFAGVDGVLVLHPDGKVSRGLALYEIESGSPKMIEPAPQKLNSAGS</sequence>